<dbReference type="CDD" id="cd13220">
    <property type="entry name" value="PH-GRAM_GRAMDC"/>
    <property type="match status" value="1"/>
</dbReference>
<reference evidence="9 10" key="1">
    <citation type="journal article" date="2013" name="PLoS Genet.">
        <title>The genome and development-dependent transcriptomes of Pyronema confluens: a window into fungal evolution.</title>
        <authorList>
            <person name="Traeger S."/>
            <person name="Altegoer F."/>
            <person name="Freitag M."/>
            <person name="Gabaldon T."/>
            <person name="Kempken F."/>
            <person name="Kumar A."/>
            <person name="Marcet-Houben M."/>
            <person name="Poggeler S."/>
            <person name="Stajich J.E."/>
            <person name="Nowrousian M."/>
        </authorList>
    </citation>
    <scope>NUCLEOTIDE SEQUENCE [LARGE SCALE GENOMIC DNA]</scope>
    <source>
        <strain evidence="10">CBS 100304</strain>
        <tissue evidence="9">Vegetative mycelium</tissue>
    </source>
</reference>
<proteinExistence type="inferred from homology"/>
<dbReference type="STRING" id="1076935.U4LQJ3"/>
<evidence type="ECO:0000256" key="4">
    <source>
        <dbReference type="ARBA" id="ARBA00022989"/>
    </source>
</evidence>
<feature type="compositionally biased region" description="Polar residues" evidence="6">
    <location>
        <begin position="171"/>
        <end position="185"/>
    </location>
</feature>
<dbReference type="PANTHER" id="PTHR23319">
    <property type="entry name" value="GRAM DOMAIN CONTAINING 1B, ISOFORM E"/>
    <property type="match status" value="1"/>
</dbReference>
<feature type="compositionally biased region" description="Basic residues" evidence="6">
    <location>
        <begin position="84"/>
        <end position="94"/>
    </location>
</feature>
<feature type="compositionally biased region" description="Polar residues" evidence="6">
    <location>
        <begin position="131"/>
        <end position="159"/>
    </location>
</feature>
<dbReference type="InterPro" id="IPR031968">
    <property type="entry name" value="VASt"/>
</dbReference>
<dbReference type="Pfam" id="PF16016">
    <property type="entry name" value="VASt"/>
    <property type="match status" value="1"/>
</dbReference>
<dbReference type="Pfam" id="PF02893">
    <property type="entry name" value="GRAM"/>
    <property type="match status" value="1"/>
</dbReference>
<feature type="region of interest" description="Disordered" evidence="6">
    <location>
        <begin position="260"/>
        <end position="352"/>
    </location>
</feature>
<dbReference type="GO" id="GO:0032934">
    <property type="term" value="F:sterol binding"/>
    <property type="evidence" value="ECO:0007669"/>
    <property type="project" value="TreeGrafter"/>
</dbReference>
<gene>
    <name evidence="9" type="ORF">PCON_05647</name>
</gene>
<feature type="domain" description="VASt" evidence="8">
    <location>
        <begin position="816"/>
        <end position="989"/>
    </location>
</feature>
<feature type="region of interest" description="Disordered" evidence="6">
    <location>
        <begin position="988"/>
        <end position="1021"/>
    </location>
</feature>
<feature type="compositionally biased region" description="Low complexity" evidence="6">
    <location>
        <begin position="307"/>
        <end position="318"/>
    </location>
</feature>
<dbReference type="eggNOG" id="KOG1032">
    <property type="taxonomic scope" value="Eukaryota"/>
</dbReference>
<keyword evidence="10" id="KW-1185">Reference proteome</keyword>
<evidence type="ECO:0000256" key="5">
    <source>
        <dbReference type="ARBA" id="ARBA00023136"/>
    </source>
</evidence>
<dbReference type="AlphaFoldDB" id="U4LQJ3"/>
<dbReference type="OrthoDB" id="2162691at2759"/>
<dbReference type="GO" id="GO:0005739">
    <property type="term" value="C:mitochondrion"/>
    <property type="evidence" value="ECO:0007669"/>
    <property type="project" value="TreeGrafter"/>
</dbReference>
<feature type="compositionally biased region" description="Polar residues" evidence="6">
    <location>
        <begin position="746"/>
        <end position="771"/>
    </location>
</feature>
<comment type="subcellular location">
    <subcellularLocation>
        <location evidence="1">Membrane</location>
        <topology evidence="1">Single-pass membrane protein</topology>
    </subcellularLocation>
</comment>
<feature type="transmembrane region" description="Helical" evidence="7">
    <location>
        <begin position="1053"/>
        <end position="1075"/>
    </location>
</feature>
<dbReference type="EMBL" id="HF935279">
    <property type="protein sequence ID" value="CCX29576.1"/>
    <property type="molecule type" value="Genomic_DNA"/>
</dbReference>
<evidence type="ECO:0000256" key="3">
    <source>
        <dbReference type="ARBA" id="ARBA00022692"/>
    </source>
</evidence>
<dbReference type="InterPro" id="IPR004182">
    <property type="entry name" value="GRAM"/>
</dbReference>
<feature type="compositionally biased region" description="Polar residues" evidence="6">
    <location>
        <begin position="297"/>
        <end position="306"/>
    </location>
</feature>
<feature type="compositionally biased region" description="Basic residues" evidence="6">
    <location>
        <begin position="1002"/>
        <end position="1011"/>
    </location>
</feature>
<feature type="region of interest" description="Disordered" evidence="6">
    <location>
        <begin position="698"/>
        <end position="810"/>
    </location>
</feature>
<keyword evidence="5 7" id="KW-0472">Membrane</keyword>
<accession>U4LQJ3</accession>
<feature type="compositionally biased region" description="Low complexity" evidence="6">
    <location>
        <begin position="772"/>
        <end position="795"/>
    </location>
</feature>
<evidence type="ECO:0000256" key="2">
    <source>
        <dbReference type="ARBA" id="ARBA00006582"/>
    </source>
</evidence>
<dbReference type="PANTHER" id="PTHR23319:SF4">
    <property type="entry name" value="GRAM DOMAIN CONTAINING 1B, ISOFORM E"/>
    <property type="match status" value="1"/>
</dbReference>
<feature type="compositionally biased region" description="Polar residues" evidence="6">
    <location>
        <begin position="541"/>
        <end position="564"/>
    </location>
</feature>
<evidence type="ECO:0000256" key="6">
    <source>
        <dbReference type="SAM" id="MobiDB-lite"/>
    </source>
</evidence>
<sequence>MSATVESPSTPTTRDYPSNPNGTPPTGTPTDNAPGKRLLFGRRKKSSANLNGSTTTLASSQGSIQGNDSLESLNDSANESALKKGVKNVFKRRPRGTENPNASASMGSLDEIPDEGGATTDRTLYEDETGSLGSDESSESPTQIDSGDRYLSSTATPPSNRIGRPKLFARRSTSPMASLAHSNATFGPAAVKAAAKENTRSPAEGRPSTAGGETRPPNDRGRRGGGGRLSVSTSNASDIPPIVASTVRSAAPVPGAAVSYDASKLSPGIGRMAPGSPDAPSTILTPPTPTDGATHFSAKNSSQPTNGPGAQAPAGRGRSNSLSNAPSKLSGMTSTDGLPTPPSDPPNSATGGGFFSTMFSAAHNAASGLASNLPINLANVPGNRERATTVDLADITGKRTSGDQAGSTVSLAEDPKREPAVKTLGQGELNLATLGIVPEPTTTTQMDGAHALPVRSRDDGALGSSNRNLTPQFVPATYNGLETAGESPTLRRTNTPYAEDVRSYSRAASSVGDVTPDRHSLIESIDEEDEYDGDGRKRTSSVRSGTATNFPKRNRGSSAASNNPMPILNQPGMRAGFAVANKKRNKEFHNLFKSVPEDDHLIEDYGCALQKEILLQGRMYVTDGHICFYSNILGWVTNLVIAFDEVMSIEKKSTALLFPNAIVIQTLHARHTFASFISRDATYDLMVGLWNVGNPQVQSTPNEAHLDGASPMGESGDGDAENDDEYEDEDSDDGDSFTDAGELVTERTTPPTGAASKNPSRKPSAQPLNNVSAAGGASADNGGSSAGAAGAADAGPDFPGPKTHGATSCGDDDKHYDKQLCDEVLQAPLGRVYSVLFGPASYPFISHLLAEEEKVLDLQIPNNGEWSEVDGKKQRTLNYVKPLPGGIGPSKTKCIVTEVIEHNDLENHVSVCVTTQTPDVPSGGVFSVKTRYCLMWAEGNSTRLIATCTVEWTGKSWIKGPIEKGASDGQISYNKVLLNALRRELAPKGKSGGGGAGAAGGKGKKGKKGKKTANSGTESKASIPAAAAVDDSWGLLEPLKPIFGPIVDIFKPLLPANFATILVTVLITWFVSGFLRPQQTAVGTIKKEPPRHRWESMWVHEEEGLWEWLEDRAGLEAVPSLKNQRAAKGNVHKRTGQQMKDRQVEEAIEVMKERLGSLERIYGEGRKLRAEGEVYVQEAPKESAAVVPEVVEEAANAAKEEVVVEKEL</sequence>
<comment type="similarity">
    <text evidence="2">Belongs to the YSP2 family.</text>
</comment>
<dbReference type="GO" id="GO:0032366">
    <property type="term" value="P:intracellular sterol transport"/>
    <property type="evidence" value="ECO:0007669"/>
    <property type="project" value="TreeGrafter"/>
</dbReference>
<evidence type="ECO:0000256" key="1">
    <source>
        <dbReference type="ARBA" id="ARBA00004167"/>
    </source>
</evidence>
<dbReference type="GO" id="GO:0005789">
    <property type="term" value="C:endoplasmic reticulum membrane"/>
    <property type="evidence" value="ECO:0007669"/>
    <property type="project" value="TreeGrafter"/>
</dbReference>
<name>U4LQJ3_PYROM</name>
<feature type="compositionally biased region" description="Polar residues" evidence="6">
    <location>
        <begin position="47"/>
        <end position="79"/>
    </location>
</feature>
<dbReference type="SMART" id="SM00568">
    <property type="entry name" value="GRAM"/>
    <property type="match status" value="1"/>
</dbReference>
<dbReference type="InterPro" id="IPR051482">
    <property type="entry name" value="Cholesterol_transport"/>
</dbReference>
<feature type="compositionally biased region" description="Polar residues" evidence="6">
    <location>
        <begin position="1"/>
        <end position="16"/>
    </location>
</feature>
<dbReference type="GO" id="GO:0140268">
    <property type="term" value="C:endoplasmic reticulum-plasma membrane contact site"/>
    <property type="evidence" value="ECO:0007669"/>
    <property type="project" value="TreeGrafter"/>
</dbReference>
<evidence type="ECO:0000313" key="9">
    <source>
        <dbReference type="EMBL" id="CCX29576.1"/>
    </source>
</evidence>
<feature type="compositionally biased region" description="Gly residues" evidence="6">
    <location>
        <begin position="990"/>
        <end position="1001"/>
    </location>
</feature>
<keyword evidence="4 7" id="KW-1133">Transmembrane helix</keyword>
<feature type="compositionally biased region" description="Acidic residues" evidence="6">
    <location>
        <begin position="716"/>
        <end position="736"/>
    </location>
</feature>
<dbReference type="InterPro" id="IPR011993">
    <property type="entry name" value="PH-like_dom_sf"/>
</dbReference>
<dbReference type="Gene3D" id="2.30.29.30">
    <property type="entry name" value="Pleckstrin-homology domain (PH domain)/Phosphotyrosine-binding domain (PTB)"/>
    <property type="match status" value="1"/>
</dbReference>
<feature type="region of interest" description="Disordered" evidence="6">
    <location>
        <begin position="479"/>
        <end position="567"/>
    </location>
</feature>
<evidence type="ECO:0000259" key="8">
    <source>
        <dbReference type="PROSITE" id="PS51778"/>
    </source>
</evidence>
<dbReference type="GO" id="GO:0120015">
    <property type="term" value="F:sterol transfer activity"/>
    <property type="evidence" value="ECO:0007669"/>
    <property type="project" value="TreeGrafter"/>
</dbReference>
<keyword evidence="3 7" id="KW-0812">Transmembrane</keyword>
<evidence type="ECO:0000256" key="7">
    <source>
        <dbReference type="SAM" id="Phobius"/>
    </source>
</evidence>
<dbReference type="Proteomes" id="UP000018144">
    <property type="component" value="Unassembled WGS sequence"/>
</dbReference>
<protein>
    <submittedName>
        <fullName evidence="9">Similar to Uncharacterized membrane protein C20F10.07 acc. no. O42976</fullName>
    </submittedName>
</protein>
<dbReference type="GO" id="GO:0005886">
    <property type="term" value="C:plasma membrane"/>
    <property type="evidence" value="ECO:0007669"/>
    <property type="project" value="TreeGrafter"/>
</dbReference>
<dbReference type="GO" id="GO:0032541">
    <property type="term" value="C:cortical endoplasmic reticulum"/>
    <property type="evidence" value="ECO:0007669"/>
    <property type="project" value="TreeGrafter"/>
</dbReference>
<feature type="compositionally biased region" description="Polar residues" evidence="6">
    <location>
        <begin position="319"/>
        <end position="337"/>
    </location>
</feature>
<organism evidence="9 10">
    <name type="scientific">Pyronema omphalodes (strain CBS 100304)</name>
    <name type="common">Pyronema confluens</name>
    <dbReference type="NCBI Taxonomy" id="1076935"/>
    <lineage>
        <taxon>Eukaryota</taxon>
        <taxon>Fungi</taxon>
        <taxon>Dikarya</taxon>
        <taxon>Ascomycota</taxon>
        <taxon>Pezizomycotina</taxon>
        <taxon>Pezizomycetes</taxon>
        <taxon>Pezizales</taxon>
        <taxon>Pyronemataceae</taxon>
        <taxon>Pyronema</taxon>
    </lineage>
</organism>
<feature type="region of interest" description="Disordered" evidence="6">
    <location>
        <begin position="1"/>
        <end position="241"/>
    </location>
</feature>
<dbReference type="OMA" id="PSGNMIS"/>
<evidence type="ECO:0000313" key="10">
    <source>
        <dbReference type="Proteomes" id="UP000018144"/>
    </source>
</evidence>
<dbReference type="PROSITE" id="PS51778">
    <property type="entry name" value="VAST"/>
    <property type="match status" value="1"/>
</dbReference>